<evidence type="ECO:0000256" key="2">
    <source>
        <dbReference type="SAM" id="SignalP"/>
    </source>
</evidence>
<feature type="chain" id="PRO_5006025842" evidence="2">
    <location>
        <begin position="20"/>
        <end position="244"/>
    </location>
</feature>
<reference evidence="3 4" key="1">
    <citation type="submission" date="2015-07" db="EMBL/GenBank/DDBJ databases">
        <title>Genome sequence of Levilinea saccharolytica DSM 16555.</title>
        <authorList>
            <person name="Hemp J."/>
            <person name="Ward L.M."/>
            <person name="Pace L.A."/>
            <person name="Fischer W.W."/>
        </authorList>
    </citation>
    <scope>NUCLEOTIDE SEQUENCE [LARGE SCALE GENOMIC DNA]</scope>
    <source>
        <strain evidence="3 4">KIBI-1</strain>
    </source>
</reference>
<dbReference type="PROSITE" id="PS51257">
    <property type="entry name" value="PROKAR_LIPOPROTEIN"/>
    <property type="match status" value="1"/>
</dbReference>
<dbReference type="PATRIC" id="fig|229921.5.peg.1679"/>
<evidence type="ECO:0000256" key="1">
    <source>
        <dbReference type="SAM" id="MobiDB-lite"/>
    </source>
</evidence>
<proteinExistence type="predicted"/>
<gene>
    <name evidence="3" type="ORF">ADN01_07205</name>
</gene>
<sequence length="244" mass="25760">MRRLGWLVILGVMVSTACALPFGVTLPFGKADTQPAAAAADVVMATQVCPTCAAVTCPDCPTAQPCPPTVTVPALTDTPTVKPSKTLTPTKTKKPPTATVTFTATNTKRPTRTATATSTPEYALQAGNPLYLRNFAHPDQECTWMGVAGQVFNKNNQPMNNVVVVVEGFLGDQAVDAVGLAGLAPAYGPGGYEVTLANQPTASKQTLFISLYDLSGQPLSYLTAFDTYSECEKNLILINFKAQK</sequence>
<keyword evidence="4" id="KW-1185">Reference proteome</keyword>
<name>A0A0N8GQW8_9CHLR</name>
<accession>A0A0N8GQW8</accession>
<comment type="caution">
    <text evidence="3">The sequence shown here is derived from an EMBL/GenBank/DDBJ whole genome shotgun (WGS) entry which is preliminary data.</text>
</comment>
<dbReference type="OrthoDB" id="166025at2"/>
<feature type="signal peptide" evidence="2">
    <location>
        <begin position="1"/>
        <end position="19"/>
    </location>
</feature>
<feature type="region of interest" description="Disordered" evidence="1">
    <location>
        <begin position="77"/>
        <end position="98"/>
    </location>
</feature>
<evidence type="ECO:0000313" key="3">
    <source>
        <dbReference type="EMBL" id="KPL84858.1"/>
    </source>
</evidence>
<protein>
    <submittedName>
        <fullName evidence="3">Uncharacterized protein</fullName>
    </submittedName>
</protein>
<evidence type="ECO:0000313" key="4">
    <source>
        <dbReference type="Proteomes" id="UP000050501"/>
    </source>
</evidence>
<dbReference type="EMBL" id="LGCM01000028">
    <property type="protein sequence ID" value="KPL84858.1"/>
    <property type="molecule type" value="Genomic_DNA"/>
</dbReference>
<keyword evidence="2" id="KW-0732">Signal</keyword>
<dbReference type="Proteomes" id="UP000050501">
    <property type="component" value="Unassembled WGS sequence"/>
</dbReference>
<dbReference type="AlphaFoldDB" id="A0A0N8GQW8"/>
<dbReference type="STRING" id="229921.ADN01_07205"/>
<organism evidence="3 4">
    <name type="scientific">Levilinea saccharolytica</name>
    <dbReference type="NCBI Taxonomy" id="229921"/>
    <lineage>
        <taxon>Bacteria</taxon>
        <taxon>Bacillati</taxon>
        <taxon>Chloroflexota</taxon>
        <taxon>Anaerolineae</taxon>
        <taxon>Anaerolineales</taxon>
        <taxon>Anaerolineaceae</taxon>
        <taxon>Levilinea</taxon>
    </lineage>
</organism>
<feature type="compositionally biased region" description="Low complexity" evidence="1">
    <location>
        <begin position="78"/>
        <end position="98"/>
    </location>
</feature>
<dbReference type="RefSeq" id="WP_062418739.1">
    <property type="nucleotide sequence ID" value="NZ_DF967974.1"/>
</dbReference>